<evidence type="ECO:0000313" key="1">
    <source>
        <dbReference type="EMBL" id="MDP4299955.1"/>
    </source>
</evidence>
<dbReference type="Proteomes" id="UP001235760">
    <property type="component" value="Unassembled WGS sequence"/>
</dbReference>
<sequence length="223" mass="26359">MSIDPKDLFLRAEWRRDDQLVQSAHFPCPVDVWDSWSPRERYTYFRKRAIEQCEPGIEKDCTLHMDCKWLRFEIDGMIVDTVEELIKDDFLQEEWHLYGHESKEEYEAEVWDDDDDEGDYGVWMIAFRVYCTFHHHGSHWEDALVESDKWDQADPPRRVELLYEAAKETCLEAGYGPVEGVFVVHETDHVVTLSQVALFTSQAAVDMKFAKLEFVREDEVEKA</sequence>
<evidence type="ECO:0000313" key="2">
    <source>
        <dbReference type="Proteomes" id="UP001235760"/>
    </source>
</evidence>
<comment type="caution">
    <text evidence="1">The sequence shown here is derived from an EMBL/GenBank/DDBJ whole genome shotgun (WGS) entry which is preliminary data.</text>
</comment>
<proteinExistence type="predicted"/>
<dbReference type="EMBL" id="JAUZEE010000002">
    <property type="protein sequence ID" value="MDP4299955.1"/>
    <property type="molecule type" value="Genomic_DNA"/>
</dbReference>
<protein>
    <submittedName>
        <fullName evidence="1">Uncharacterized protein</fullName>
    </submittedName>
</protein>
<keyword evidence="2" id="KW-1185">Reference proteome</keyword>
<gene>
    <name evidence="1" type="ORF">Q8X39_04860</name>
</gene>
<reference evidence="1 2" key="1">
    <citation type="submission" date="2023-08" db="EMBL/GenBank/DDBJ databases">
        <authorList>
            <person name="Roldan D.M."/>
            <person name="Menes R.J."/>
        </authorList>
    </citation>
    <scope>NUCLEOTIDE SEQUENCE [LARGE SCALE GENOMIC DNA]</scope>
    <source>
        <strain evidence="1 2">CCM 2812</strain>
    </source>
</reference>
<name>A0ABT9G0J6_LEPDI</name>
<dbReference type="RefSeq" id="WP_305748511.1">
    <property type="nucleotide sequence ID" value="NZ_JAUZEE010000002.1"/>
</dbReference>
<accession>A0ABT9G0J6</accession>
<organism evidence="1 2">
    <name type="scientific">Leptothrix discophora</name>
    <dbReference type="NCBI Taxonomy" id="89"/>
    <lineage>
        <taxon>Bacteria</taxon>
        <taxon>Pseudomonadati</taxon>
        <taxon>Pseudomonadota</taxon>
        <taxon>Betaproteobacteria</taxon>
        <taxon>Burkholderiales</taxon>
        <taxon>Sphaerotilaceae</taxon>
        <taxon>Leptothrix</taxon>
    </lineage>
</organism>